<evidence type="ECO:0000313" key="2">
    <source>
        <dbReference type="EMBL" id="KAK5173130.1"/>
    </source>
</evidence>
<organism evidence="2 3">
    <name type="scientific">Saxophila tyrrhenica</name>
    <dbReference type="NCBI Taxonomy" id="1690608"/>
    <lineage>
        <taxon>Eukaryota</taxon>
        <taxon>Fungi</taxon>
        <taxon>Dikarya</taxon>
        <taxon>Ascomycota</taxon>
        <taxon>Pezizomycotina</taxon>
        <taxon>Dothideomycetes</taxon>
        <taxon>Dothideomycetidae</taxon>
        <taxon>Mycosphaerellales</taxon>
        <taxon>Extremaceae</taxon>
        <taxon>Saxophila</taxon>
    </lineage>
</organism>
<protein>
    <submittedName>
        <fullName evidence="2">Uncharacterized protein</fullName>
    </submittedName>
</protein>
<dbReference type="AlphaFoldDB" id="A0AAV9PLH0"/>
<dbReference type="Proteomes" id="UP001337655">
    <property type="component" value="Unassembled WGS sequence"/>
</dbReference>
<proteinExistence type="predicted"/>
<comment type="caution">
    <text evidence="2">The sequence shown here is derived from an EMBL/GenBank/DDBJ whole genome shotgun (WGS) entry which is preliminary data.</text>
</comment>
<reference evidence="2 3" key="1">
    <citation type="submission" date="2023-08" db="EMBL/GenBank/DDBJ databases">
        <title>Black Yeasts Isolated from many extreme environments.</title>
        <authorList>
            <person name="Coleine C."/>
            <person name="Stajich J.E."/>
            <person name="Selbmann L."/>
        </authorList>
    </citation>
    <scope>NUCLEOTIDE SEQUENCE [LARGE SCALE GENOMIC DNA]</scope>
    <source>
        <strain evidence="2 3">CCFEE 5935</strain>
    </source>
</reference>
<dbReference type="GeneID" id="89924599"/>
<feature type="region of interest" description="Disordered" evidence="1">
    <location>
        <begin position="1"/>
        <end position="63"/>
    </location>
</feature>
<sequence length="304" mass="33985">MLPEPSPNWPSRGQLVIPGAFPDKDDATTSTTLASPPAATSFATLQQQRSGDDGATPSRPEHSYSEWQLDWKLRVEAGCDVRDAVVADSAADMSSTDASILGHACMEAQQAIHQEVKSAKPNTHNRRTQLDRDPSPILVRLFHLHEAGLCVTVLRSRGQEGEMSQFMNYSNFLLTSQQVVRFEGAWMLESSAEIQTHKYKQMGKALPIKSRSPTEAGEDPAEESHQYHSLDLFGAIHYDIRCLIFDYVAMWPLCWQDARLCLVVCCRTIDHPQRSFTRKISFSLLPYHTYDSHVEAIVVGPSNV</sequence>
<gene>
    <name evidence="2" type="ORF">LTR77_003252</name>
</gene>
<dbReference type="RefSeq" id="XP_064661848.1">
    <property type="nucleotide sequence ID" value="XM_064800509.1"/>
</dbReference>
<accession>A0AAV9PLH0</accession>
<keyword evidence="3" id="KW-1185">Reference proteome</keyword>
<evidence type="ECO:0000313" key="3">
    <source>
        <dbReference type="Proteomes" id="UP001337655"/>
    </source>
</evidence>
<evidence type="ECO:0000256" key="1">
    <source>
        <dbReference type="SAM" id="MobiDB-lite"/>
    </source>
</evidence>
<feature type="compositionally biased region" description="Low complexity" evidence="1">
    <location>
        <begin position="28"/>
        <end position="45"/>
    </location>
</feature>
<dbReference type="EMBL" id="JAVRRT010000004">
    <property type="protein sequence ID" value="KAK5173130.1"/>
    <property type="molecule type" value="Genomic_DNA"/>
</dbReference>
<name>A0AAV9PLH0_9PEZI</name>